<dbReference type="SUPFAM" id="SSF48371">
    <property type="entry name" value="ARM repeat"/>
    <property type="match status" value="1"/>
</dbReference>
<protein>
    <submittedName>
        <fullName evidence="1">3-methyladenine DNA glycosylase AlkD</fullName>
    </submittedName>
</protein>
<dbReference type="InterPro" id="IPR016024">
    <property type="entry name" value="ARM-type_fold"/>
</dbReference>
<dbReference type="RefSeq" id="WP_076380447.1">
    <property type="nucleotide sequence ID" value="NZ_AP017422.1"/>
</dbReference>
<evidence type="ECO:0000313" key="1">
    <source>
        <dbReference type="EMBL" id="SIT25175.1"/>
    </source>
</evidence>
<gene>
    <name evidence="1" type="ORF">SAMN05421788_106252</name>
</gene>
<organism evidence="1 2">
    <name type="scientific">Filimonas lacunae</name>
    <dbReference type="NCBI Taxonomy" id="477680"/>
    <lineage>
        <taxon>Bacteria</taxon>
        <taxon>Pseudomonadati</taxon>
        <taxon>Bacteroidota</taxon>
        <taxon>Chitinophagia</taxon>
        <taxon>Chitinophagales</taxon>
        <taxon>Chitinophagaceae</taxon>
        <taxon>Filimonas</taxon>
    </lineage>
</organism>
<reference evidence="2" key="1">
    <citation type="submission" date="2017-01" db="EMBL/GenBank/DDBJ databases">
        <authorList>
            <person name="Varghese N."/>
            <person name="Submissions S."/>
        </authorList>
    </citation>
    <scope>NUCLEOTIDE SEQUENCE [LARGE SCALE GENOMIC DNA]</scope>
    <source>
        <strain evidence="2">DSM 21054</strain>
    </source>
</reference>
<dbReference type="PANTHER" id="PTHR41291">
    <property type="entry name" value="DNA ALKYLATION REPAIR PROTEIN"/>
    <property type="match status" value="1"/>
</dbReference>
<sequence length="235" mass="25758">MTTQEIMAELKAYGDEKIRKIFLNHGIKDPMFGVKIEYLKNIQKKVKKNHQLALELYATGNADAMYLAGLIAEDEKMTTNDLHTWVQQALSQNISEYTVPWVATGSLHGYKLALEWIESTQEHIAAAGWATLAALVALKPDTALDLPALQLLLLRVKNTIHAAGNRVKYAMNNFVICTGSYVTPLTQEAIAIAQQIGAVTVDMDGTACKVPDAVAYIAKAEARGTLGKKKKTVKC</sequence>
<dbReference type="InterPro" id="IPR014825">
    <property type="entry name" value="DNA_alkylation"/>
</dbReference>
<dbReference type="PANTHER" id="PTHR41291:SF1">
    <property type="entry name" value="DNA ALKYLATION REPAIR PROTEIN"/>
    <property type="match status" value="1"/>
</dbReference>
<keyword evidence="2" id="KW-1185">Reference proteome</keyword>
<dbReference type="STRING" id="477680.SAMN05421788_106252"/>
<dbReference type="Proteomes" id="UP000186917">
    <property type="component" value="Unassembled WGS sequence"/>
</dbReference>
<proteinExistence type="predicted"/>
<accession>A0A173MFB4</accession>
<dbReference type="OrthoDB" id="1117222at2"/>
<dbReference type="EMBL" id="FTOR01000006">
    <property type="protein sequence ID" value="SIT25175.1"/>
    <property type="molecule type" value="Genomic_DNA"/>
</dbReference>
<dbReference type="KEGG" id="fln:FLA_2202"/>
<evidence type="ECO:0000313" key="2">
    <source>
        <dbReference type="Proteomes" id="UP000186917"/>
    </source>
</evidence>
<dbReference type="Pfam" id="PF08713">
    <property type="entry name" value="DNA_alkylation"/>
    <property type="match status" value="1"/>
</dbReference>
<dbReference type="AlphaFoldDB" id="A0A173MFB4"/>
<name>A0A173MFB4_9BACT</name>